<feature type="domain" description="SSD" evidence="9">
    <location>
        <begin position="906"/>
        <end position="1030"/>
    </location>
</feature>
<dbReference type="PROSITE" id="PS50156">
    <property type="entry name" value="SSD"/>
    <property type="match status" value="2"/>
</dbReference>
<gene>
    <name evidence="10" type="ORF">GUITHDRAFT_108740</name>
</gene>
<feature type="transmembrane region" description="Helical" evidence="8">
    <location>
        <begin position="444"/>
        <end position="467"/>
    </location>
</feature>
<proteinExistence type="inferred from homology"/>
<reference evidence="12" key="2">
    <citation type="submission" date="2012-11" db="EMBL/GenBank/DDBJ databases">
        <authorList>
            <person name="Kuo A."/>
            <person name="Curtis B.A."/>
            <person name="Tanifuji G."/>
            <person name="Burki F."/>
            <person name="Gruber A."/>
            <person name="Irimia M."/>
            <person name="Maruyama S."/>
            <person name="Arias M.C."/>
            <person name="Ball S.G."/>
            <person name="Gile G.H."/>
            <person name="Hirakawa Y."/>
            <person name="Hopkins J.F."/>
            <person name="Rensing S.A."/>
            <person name="Schmutz J."/>
            <person name="Symeonidi A."/>
            <person name="Elias M."/>
            <person name="Eveleigh R.J."/>
            <person name="Herman E.K."/>
            <person name="Klute M.J."/>
            <person name="Nakayama T."/>
            <person name="Obornik M."/>
            <person name="Reyes-Prieto A."/>
            <person name="Armbrust E.V."/>
            <person name="Aves S.J."/>
            <person name="Beiko R.G."/>
            <person name="Coutinho P."/>
            <person name="Dacks J.B."/>
            <person name="Durnford D.G."/>
            <person name="Fast N.M."/>
            <person name="Green B.R."/>
            <person name="Grisdale C."/>
            <person name="Hempe F."/>
            <person name="Henrissat B."/>
            <person name="Hoppner M.P."/>
            <person name="Ishida K.-I."/>
            <person name="Kim E."/>
            <person name="Koreny L."/>
            <person name="Kroth P.G."/>
            <person name="Liu Y."/>
            <person name="Malik S.-B."/>
            <person name="Maier U.G."/>
            <person name="McRose D."/>
            <person name="Mock T."/>
            <person name="Neilson J.A."/>
            <person name="Onodera N.T."/>
            <person name="Poole A.M."/>
            <person name="Pritham E.J."/>
            <person name="Richards T.A."/>
            <person name="Rocap G."/>
            <person name="Roy S.W."/>
            <person name="Sarai C."/>
            <person name="Schaack S."/>
            <person name="Shirato S."/>
            <person name="Slamovits C.H."/>
            <person name="Spencer D.F."/>
            <person name="Suzuki S."/>
            <person name="Worden A.Z."/>
            <person name="Zauner S."/>
            <person name="Barry K."/>
            <person name="Bell C."/>
            <person name="Bharti A.K."/>
            <person name="Crow J.A."/>
            <person name="Grimwood J."/>
            <person name="Kramer R."/>
            <person name="Lindquist E."/>
            <person name="Lucas S."/>
            <person name="Salamov A."/>
            <person name="McFadden G.I."/>
            <person name="Lane C.E."/>
            <person name="Keeling P.J."/>
            <person name="Gray M.W."/>
            <person name="Grigoriev I.V."/>
            <person name="Archibald J.M."/>
        </authorList>
    </citation>
    <scope>NUCLEOTIDE SEQUENCE</scope>
    <source>
        <strain evidence="12">CCMP2712</strain>
    </source>
</reference>
<feature type="transmembrane region" description="Helical" evidence="8">
    <location>
        <begin position="930"/>
        <end position="952"/>
    </location>
</feature>
<organism evidence="10">
    <name type="scientific">Guillardia theta (strain CCMP2712)</name>
    <name type="common">Cryptophyte</name>
    <dbReference type="NCBI Taxonomy" id="905079"/>
    <lineage>
        <taxon>Eukaryota</taxon>
        <taxon>Cryptophyceae</taxon>
        <taxon>Pyrenomonadales</taxon>
        <taxon>Geminigeraceae</taxon>
        <taxon>Guillardia</taxon>
    </lineage>
</organism>
<feature type="transmembrane region" description="Helical" evidence="8">
    <location>
        <begin position="56"/>
        <end position="77"/>
    </location>
</feature>
<dbReference type="KEGG" id="gtt:GUITHDRAFT_108740"/>
<dbReference type="PANTHER" id="PTHR45951:SF7">
    <property type="entry name" value="SSD DOMAIN-CONTAINING PROTEIN"/>
    <property type="match status" value="1"/>
</dbReference>
<evidence type="ECO:0000313" key="12">
    <source>
        <dbReference type="Proteomes" id="UP000011087"/>
    </source>
</evidence>
<dbReference type="InterPro" id="IPR052081">
    <property type="entry name" value="Dispatched_Hh_regulator"/>
</dbReference>
<evidence type="ECO:0000256" key="6">
    <source>
        <dbReference type="ARBA" id="ARBA00038046"/>
    </source>
</evidence>
<dbReference type="GO" id="GO:0022857">
    <property type="term" value="F:transmembrane transporter activity"/>
    <property type="evidence" value="ECO:0007669"/>
    <property type="project" value="TreeGrafter"/>
</dbReference>
<dbReference type="InterPro" id="IPR003392">
    <property type="entry name" value="PTHD_SSD"/>
</dbReference>
<sequence>MDKEKEVDGADQTNQDHMKEPESSFSSSEQPVEKNFFTDDEGRLVFVNRIVRCPCISLFLAIILALGVSIIALAVAFGGSNKNPFTDDQAQFALNDIRSIKYDTLRLASEAVSADRNKVVVAKTPLKTQSTSVGIFYWIYEAKTSQGIFTKDALMDIYNAETEIMNDNLYKNYCLREYDNTTVYEETECARPLSATVIFFAEKWDSVLVKNVTARLKDSRLAELYKRIAPCLEFGINCAIVLKDVSSTDEAEVRKLSNDLTSIMRWWNGKNKQVVGDPKEIAEFCALIRQFPTRSPFVDFYFDANFTLANPTSMYSRSLYRFGGPLKGYKLVDGKEGDEQDSELKKWIIDNHLKSIDKATSSGYSKFVNVFYFMSALIFDVLIRIILYDAMNAIISILLVFFYIWYMVGSGFLAVIGMVEILLSLPTAWFFVRCIFQIKYFGGLNMLCIFIVCAIGADDIFVFMDAYNQSKVKGRHVNKDMATRMSWVYRKSGLAMLITSATTCAAFLCCLSSPIAGTQSFGIFAAFVILADYLYVMSIFCTAVVVYHDYFEKPPLCQLPGCCGCCVKDCSRIETSSTVLARQNSHEDGRESEAEDKITVFFSTTFANLILDYRSRIAIALVLIGWLIPAVIYTTKLTPTTKTEQFLKDSHPLQKSITILNEKFPTSTQDRGLDVFYAWGLEDISRSGVNQLLDDKFLGEAKFAPSWTFTPACQQKIFEVCQRVLQSQDLSDLIKLKDDGTPSHRCFLYEWKDVIDKEGWKNSQGWVDTNQVDEKMQKFLAMPTKKSKSNQLVLDYYNELGADQLGFDGKKLKYVAISVEAKHLDRWNNPSEAYTRKYYDWFNNLGDEFNKIAEAECGKVTMTDMDQKFIFMNNQMIYRTSAIQGAGIGVVIAFGVLVLATRSLLISVLSCLSILATIVSVIGLTTMMGWQLGTIQAILFSILAGFSVDYVVHLAHSYATCSGTREERIRKAFAEMGSPVLSGMLTSVLASIPLFLCQVVFFSVFGTFLCFTILFSWIFANFGFMSIMATIGPQTTDKKEESTTDLDRGSNYPVTTSA</sequence>
<feature type="region of interest" description="Disordered" evidence="7">
    <location>
        <begin position="1"/>
        <end position="32"/>
    </location>
</feature>
<feature type="transmembrane region" description="Helical" evidence="8">
    <location>
        <begin position="973"/>
        <end position="994"/>
    </location>
</feature>
<feature type="transmembrane region" description="Helical" evidence="8">
    <location>
        <begin position="876"/>
        <end position="897"/>
    </location>
</feature>
<feature type="compositionally biased region" description="Basic and acidic residues" evidence="7">
    <location>
        <begin position="1037"/>
        <end position="1048"/>
    </location>
</feature>
<dbReference type="Gene3D" id="1.20.1640.10">
    <property type="entry name" value="Multidrug efflux transporter AcrB transmembrane domain"/>
    <property type="match status" value="2"/>
</dbReference>
<evidence type="ECO:0000313" key="10">
    <source>
        <dbReference type="EMBL" id="EKX45476.1"/>
    </source>
</evidence>
<dbReference type="AlphaFoldDB" id="L1JAC5"/>
<feature type="transmembrane region" description="Helical" evidence="8">
    <location>
        <begin position="1000"/>
        <end position="1020"/>
    </location>
</feature>
<dbReference type="Pfam" id="PF12349">
    <property type="entry name" value="Sterol-sensing"/>
    <property type="match status" value="1"/>
</dbReference>
<feature type="transmembrane region" description="Helical" evidence="8">
    <location>
        <begin position="421"/>
        <end position="438"/>
    </location>
</feature>
<dbReference type="eggNOG" id="KOG3664">
    <property type="taxonomic scope" value="Eukaryota"/>
</dbReference>
<evidence type="ECO:0000259" key="9">
    <source>
        <dbReference type="PROSITE" id="PS50156"/>
    </source>
</evidence>
<feature type="compositionally biased region" description="Basic and acidic residues" evidence="7">
    <location>
        <begin position="1"/>
        <end position="22"/>
    </location>
</feature>
<dbReference type="STRING" id="905079.L1JAC5"/>
<keyword evidence="3 8" id="KW-1133">Transmembrane helix</keyword>
<dbReference type="OrthoDB" id="429851at2759"/>
<dbReference type="PaxDb" id="55529-EKX45476"/>
<dbReference type="PANTHER" id="PTHR45951">
    <property type="entry name" value="PROTEIN DISPATCHED-RELATED"/>
    <property type="match status" value="1"/>
</dbReference>
<evidence type="ECO:0000256" key="3">
    <source>
        <dbReference type="ARBA" id="ARBA00022989"/>
    </source>
</evidence>
<reference evidence="11" key="3">
    <citation type="submission" date="2015-06" db="UniProtKB">
        <authorList>
            <consortium name="EnsemblProtists"/>
        </authorList>
    </citation>
    <scope>IDENTIFICATION</scope>
</reference>
<dbReference type="EnsemblProtists" id="EKX45476">
    <property type="protein sequence ID" value="EKX45476"/>
    <property type="gene ID" value="GUITHDRAFT_108740"/>
</dbReference>
<dbReference type="EMBL" id="JH992999">
    <property type="protein sequence ID" value="EKX45476.1"/>
    <property type="molecule type" value="Genomic_DNA"/>
</dbReference>
<evidence type="ECO:0000256" key="4">
    <source>
        <dbReference type="ARBA" id="ARBA00023136"/>
    </source>
</evidence>
<name>L1JAC5_GUITC</name>
<comment type="similarity">
    <text evidence="6">Belongs to the dispatched family.</text>
</comment>
<dbReference type="InterPro" id="IPR053958">
    <property type="entry name" value="HMGCR/SNAP/NPC1-like_SSD"/>
</dbReference>
<keyword evidence="5" id="KW-0325">Glycoprotein</keyword>
<feature type="region of interest" description="Disordered" evidence="7">
    <location>
        <begin position="1037"/>
        <end position="1058"/>
    </location>
</feature>
<dbReference type="Proteomes" id="UP000011087">
    <property type="component" value="Unassembled WGS sequence"/>
</dbReference>
<evidence type="ECO:0000313" key="11">
    <source>
        <dbReference type="EnsemblProtists" id="EKX45476"/>
    </source>
</evidence>
<feature type="transmembrane region" description="Helical" evidence="8">
    <location>
        <begin position="617"/>
        <end position="635"/>
    </location>
</feature>
<keyword evidence="12" id="KW-1185">Reference proteome</keyword>
<keyword evidence="4 8" id="KW-0472">Membrane</keyword>
<feature type="transmembrane region" description="Helical" evidence="8">
    <location>
        <begin position="521"/>
        <end position="547"/>
    </location>
</feature>
<accession>L1JAC5</accession>
<reference evidence="10 12" key="1">
    <citation type="journal article" date="2012" name="Nature">
        <title>Algal genomes reveal evolutionary mosaicism and the fate of nucleomorphs.</title>
        <authorList>
            <consortium name="DOE Joint Genome Institute"/>
            <person name="Curtis B.A."/>
            <person name="Tanifuji G."/>
            <person name="Burki F."/>
            <person name="Gruber A."/>
            <person name="Irimia M."/>
            <person name="Maruyama S."/>
            <person name="Arias M.C."/>
            <person name="Ball S.G."/>
            <person name="Gile G.H."/>
            <person name="Hirakawa Y."/>
            <person name="Hopkins J.F."/>
            <person name="Kuo A."/>
            <person name="Rensing S.A."/>
            <person name="Schmutz J."/>
            <person name="Symeonidi A."/>
            <person name="Elias M."/>
            <person name="Eveleigh R.J."/>
            <person name="Herman E.K."/>
            <person name="Klute M.J."/>
            <person name="Nakayama T."/>
            <person name="Obornik M."/>
            <person name="Reyes-Prieto A."/>
            <person name="Armbrust E.V."/>
            <person name="Aves S.J."/>
            <person name="Beiko R.G."/>
            <person name="Coutinho P."/>
            <person name="Dacks J.B."/>
            <person name="Durnford D.G."/>
            <person name="Fast N.M."/>
            <person name="Green B.R."/>
            <person name="Grisdale C.J."/>
            <person name="Hempel F."/>
            <person name="Henrissat B."/>
            <person name="Hoppner M.P."/>
            <person name="Ishida K."/>
            <person name="Kim E."/>
            <person name="Koreny L."/>
            <person name="Kroth P.G."/>
            <person name="Liu Y."/>
            <person name="Malik S.B."/>
            <person name="Maier U.G."/>
            <person name="McRose D."/>
            <person name="Mock T."/>
            <person name="Neilson J.A."/>
            <person name="Onodera N.T."/>
            <person name="Poole A.M."/>
            <person name="Pritham E.J."/>
            <person name="Richards T.A."/>
            <person name="Rocap G."/>
            <person name="Roy S.W."/>
            <person name="Sarai C."/>
            <person name="Schaack S."/>
            <person name="Shirato S."/>
            <person name="Slamovits C.H."/>
            <person name="Spencer D.F."/>
            <person name="Suzuki S."/>
            <person name="Worden A.Z."/>
            <person name="Zauner S."/>
            <person name="Barry K."/>
            <person name="Bell C."/>
            <person name="Bharti A.K."/>
            <person name="Crow J.A."/>
            <person name="Grimwood J."/>
            <person name="Kramer R."/>
            <person name="Lindquist E."/>
            <person name="Lucas S."/>
            <person name="Salamov A."/>
            <person name="McFadden G.I."/>
            <person name="Lane C.E."/>
            <person name="Keeling P.J."/>
            <person name="Gray M.W."/>
            <person name="Grigoriev I.V."/>
            <person name="Archibald J.M."/>
        </authorList>
    </citation>
    <scope>NUCLEOTIDE SEQUENCE</scope>
    <source>
        <strain evidence="10 12">CCMP2712</strain>
    </source>
</reference>
<comment type="subcellular location">
    <subcellularLocation>
        <location evidence="1">Membrane</location>
        <topology evidence="1">Multi-pass membrane protein</topology>
    </subcellularLocation>
</comment>
<evidence type="ECO:0000256" key="1">
    <source>
        <dbReference type="ARBA" id="ARBA00004141"/>
    </source>
</evidence>
<evidence type="ECO:0000256" key="8">
    <source>
        <dbReference type="SAM" id="Phobius"/>
    </source>
</evidence>
<keyword evidence="2 8" id="KW-0812">Transmembrane</keyword>
<dbReference type="OMA" id="TIACITV"/>
<dbReference type="HOGENOM" id="CLU_299245_0_0_1"/>
<feature type="transmembrane region" description="Helical" evidence="8">
    <location>
        <begin position="904"/>
        <end position="924"/>
    </location>
</feature>
<dbReference type="RefSeq" id="XP_005832456.1">
    <property type="nucleotide sequence ID" value="XM_005832399.1"/>
</dbReference>
<evidence type="ECO:0000256" key="5">
    <source>
        <dbReference type="ARBA" id="ARBA00023180"/>
    </source>
</evidence>
<dbReference type="Pfam" id="PF02460">
    <property type="entry name" value="Patched"/>
    <property type="match status" value="1"/>
</dbReference>
<dbReference type="InterPro" id="IPR000731">
    <property type="entry name" value="SSD"/>
</dbReference>
<dbReference type="SUPFAM" id="SSF82866">
    <property type="entry name" value="Multidrug efflux transporter AcrB transmembrane domain"/>
    <property type="match status" value="2"/>
</dbReference>
<evidence type="ECO:0000256" key="2">
    <source>
        <dbReference type="ARBA" id="ARBA00022692"/>
    </source>
</evidence>
<feature type="transmembrane region" description="Helical" evidence="8">
    <location>
        <begin position="494"/>
        <end position="515"/>
    </location>
</feature>
<dbReference type="GO" id="GO:0016020">
    <property type="term" value="C:membrane"/>
    <property type="evidence" value="ECO:0007669"/>
    <property type="project" value="UniProtKB-SubCell"/>
</dbReference>
<dbReference type="GeneID" id="17302034"/>
<protein>
    <recommendedName>
        <fullName evidence="9">SSD domain-containing protein</fullName>
    </recommendedName>
</protein>
<feature type="domain" description="SSD" evidence="9">
    <location>
        <begin position="380"/>
        <end position="546"/>
    </location>
</feature>
<evidence type="ECO:0000256" key="7">
    <source>
        <dbReference type="SAM" id="MobiDB-lite"/>
    </source>
</evidence>